<dbReference type="EMBL" id="BDGE01000017">
    <property type="protein sequence ID" value="GBE91202.1"/>
    <property type="molecule type" value="Genomic_DNA"/>
</dbReference>
<dbReference type="InterPro" id="IPR035965">
    <property type="entry name" value="PAS-like_dom_sf"/>
</dbReference>
<dbReference type="SUPFAM" id="SSF55785">
    <property type="entry name" value="PYP-like sensor domain (PAS domain)"/>
    <property type="match status" value="1"/>
</dbReference>
<dbReference type="Gene3D" id="3.30.450.20">
    <property type="entry name" value="PAS domain"/>
    <property type="match status" value="1"/>
</dbReference>
<accession>A0A2H6LDA6</accession>
<dbReference type="Proteomes" id="UP000236527">
    <property type="component" value="Unassembled WGS sequence"/>
</dbReference>
<comment type="caution">
    <text evidence="2">The sequence shown here is derived from an EMBL/GenBank/DDBJ whole genome shotgun (WGS) entry which is preliminary data.</text>
</comment>
<keyword evidence="3" id="KW-1185">Reference proteome</keyword>
<feature type="domain" description="PAS" evidence="1">
    <location>
        <begin position="209"/>
        <end position="280"/>
    </location>
</feature>
<gene>
    <name evidence="2" type="ORF">NCWK1_0924</name>
</gene>
<dbReference type="Pfam" id="PF13185">
    <property type="entry name" value="GAF_2"/>
    <property type="match status" value="1"/>
</dbReference>
<protein>
    <submittedName>
        <fullName evidence="2">Two-component sensor histidine kinase</fullName>
    </submittedName>
</protein>
<dbReference type="RefSeq" id="WP_103123923.1">
    <property type="nucleotide sequence ID" value="NZ_DF978423.1"/>
</dbReference>
<evidence type="ECO:0000259" key="1">
    <source>
        <dbReference type="PROSITE" id="PS50112"/>
    </source>
</evidence>
<dbReference type="CDD" id="cd00130">
    <property type="entry name" value="PAS"/>
    <property type="match status" value="1"/>
</dbReference>
<dbReference type="Gene3D" id="3.30.450.40">
    <property type="match status" value="1"/>
</dbReference>
<name>A0A2H6LDA6_9NOSO</name>
<dbReference type="AlphaFoldDB" id="A0A2H6LDA6"/>
<proteinExistence type="predicted"/>
<sequence>MPGQEPQKFTLKDVLITEELFKRAPRNPDWPSLNKAVESVARQMAANSPTLLQSIVDMALDLCSAGSAGINLLETANGEEVFHTHLLAGALVQYGNGTTKRSLSFCGVCVDCGSPQLLSHPERYFTSLQAGNTPIVEALVLPLIADNHTIGTIWVMSHDISRHFDSQDVRVMTLLADFTTAALLKERQTQKLQAANAAKTAQIVECKLTEESLRALISNLPGGAVFVVDQNLRYLVAEGEALAIAGFQREDFVGRTIFEVLPSELATYYEPRYRQALAGEGFEHEHNAHDHSYISRLTPLRAENGEIYAVLAISYETCTSQHAETAEAS</sequence>
<dbReference type="SUPFAM" id="SSF55781">
    <property type="entry name" value="GAF domain-like"/>
    <property type="match status" value="1"/>
</dbReference>
<dbReference type="InterPro" id="IPR003018">
    <property type="entry name" value="GAF"/>
</dbReference>
<keyword evidence="2" id="KW-0808">Transferase</keyword>
<dbReference type="InterPro" id="IPR013656">
    <property type="entry name" value="PAS_4"/>
</dbReference>
<dbReference type="SMART" id="SM00065">
    <property type="entry name" value="GAF"/>
    <property type="match status" value="1"/>
</dbReference>
<dbReference type="GO" id="GO:0016301">
    <property type="term" value="F:kinase activity"/>
    <property type="evidence" value="ECO:0007669"/>
    <property type="project" value="UniProtKB-KW"/>
</dbReference>
<organism evidence="2 3">
    <name type="scientific">Nostoc cycadae WK-1</name>
    <dbReference type="NCBI Taxonomy" id="1861711"/>
    <lineage>
        <taxon>Bacteria</taxon>
        <taxon>Bacillati</taxon>
        <taxon>Cyanobacteriota</taxon>
        <taxon>Cyanophyceae</taxon>
        <taxon>Nostocales</taxon>
        <taxon>Nostocaceae</taxon>
        <taxon>Nostoc</taxon>
    </lineage>
</organism>
<evidence type="ECO:0000313" key="2">
    <source>
        <dbReference type="EMBL" id="GBE91202.1"/>
    </source>
</evidence>
<dbReference type="PROSITE" id="PS50112">
    <property type="entry name" value="PAS"/>
    <property type="match status" value="1"/>
</dbReference>
<dbReference type="SMART" id="SM00091">
    <property type="entry name" value="PAS"/>
    <property type="match status" value="1"/>
</dbReference>
<dbReference type="Pfam" id="PF08448">
    <property type="entry name" value="PAS_4"/>
    <property type="match status" value="1"/>
</dbReference>
<keyword evidence="2" id="KW-0418">Kinase</keyword>
<evidence type="ECO:0000313" key="3">
    <source>
        <dbReference type="Proteomes" id="UP000236527"/>
    </source>
</evidence>
<reference evidence="3" key="1">
    <citation type="journal article" date="2018" name="Genome Announc.">
        <title>Draft Genome Sequence of the Nitrogen-Fixing and Hormogonia-Inducing Cyanobacterium Nostoc cycadae Strain WK-1, Isolated from the Coralloid Roots of Cycas revoluta.</title>
        <authorList>
            <person name="Kanesaki Y."/>
            <person name="Hirose M."/>
            <person name="Hirose Y."/>
            <person name="Fujisawa T."/>
            <person name="Nakamura Y."/>
            <person name="Watanabe S."/>
            <person name="Matsunaga S."/>
            <person name="Uchida H."/>
            <person name="Murakami A."/>
        </authorList>
    </citation>
    <scope>NUCLEOTIDE SEQUENCE [LARGE SCALE GENOMIC DNA]</scope>
    <source>
        <strain evidence="3">WK-1</strain>
    </source>
</reference>
<dbReference type="InterPro" id="IPR000014">
    <property type="entry name" value="PAS"/>
</dbReference>
<dbReference type="InterPro" id="IPR029016">
    <property type="entry name" value="GAF-like_dom_sf"/>
</dbReference>